<evidence type="ECO:0000259" key="8">
    <source>
        <dbReference type="Pfam" id="PF16282"/>
    </source>
</evidence>
<evidence type="ECO:0000256" key="6">
    <source>
        <dbReference type="SAM" id="Coils"/>
    </source>
</evidence>
<accession>A0A1Z5KK74</accession>
<dbReference type="GO" id="GO:0008168">
    <property type="term" value="F:methyltransferase activity"/>
    <property type="evidence" value="ECO:0007669"/>
    <property type="project" value="UniProtKB-KW"/>
</dbReference>
<name>A0A1Z5KK74_FISSO</name>
<evidence type="ECO:0000313" key="9">
    <source>
        <dbReference type="EMBL" id="GAX26666.1"/>
    </source>
</evidence>
<keyword evidence="5" id="KW-0539">Nucleus</keyword>
<keyword evidence="6" id="KW-0175">Coiled coil</keyword>
<dbReference type="GO" id="GO:0003714">
    <property type="term" value="F:transcription corepressor activity"/>
    <property type="evidence" value="ECO:0007669"/>
    <property type="project" value="TreeGrafter"/>
</dbReference>
<dbReference type="AlphaFoldDB" id="A0A1Z5KK74"/>
<comment type="caution">
    <text evidence="9">The sequence shown here is derived from an EMBL/GenBank/DDBJ whole genome shotgun (WGS) entry which is preliminary data.</text>
</comment>
<evidence type="ECO:0000256" key="7">
    <source>
        <dbReference type="SAM" id="MobiDB-lite"/>
    </source>
</evidence>
<comment type="subcellular location">
    <subcellularLocation>
        <location evidence="1">Nucleus</location>
    </subcellularLocation>
</comment>
<dbReference type="InParanoid" id="A0A1Z5KK74"/>
<feature type="compositionally biased region" description="Low complexity" evidence="7">
    <location>
        <begin position="540"/>
        <end position="568"/>
    </location>
</feature>
<evidence type="ECO:0000256" key="4">
    <source>
        <dbReference type="ARBA" id="ARBA00023163"/>
    </source>
</evidence>
<keyword evidence="3" id="KW-0805">Transcription regulation</keyword>
<dbReference type="GO" id="GO:0035267">
    <property type="term" value="C:NuA4 histone acetyltransferase complex"/>
    <property type="evidence" value="ECO:0007669"/>
    <property type="project" value="InterPro"/>
</dbReference>
<feature type="compositionally biased region" description="Low complexity" evidence="7">
    <location>
        <begin position="431"/>
        <end position="495"/>
    </location>
</feature>
<dbReference type="PANTHER" id="PTHR12855">
    <property type="entry name" value="DNA METHYLTRANSFERASE 1-ASSOCIATED PROTEIN 1 FAMILY MEMBER"/>
    <property type="match status" value="1"/>
</dbReference>
<dbReference type="FunCoup" id="A0A1Z5KK74">
    <property type="interactions" value="27"/>
</dbReference>
<reference evidence="9 10" key="1">
    <citation type="journal article" date="2015" name="Plant Cell">
        <title>Oil accumulation by the oleaginous diatom Fistulifera solaris as revealed by the genome and transcriptome.</title>
        <authorList>
            <person name="Tanaka T."/>
            <person name="Maeda Y."/>
            <person name="Veluchamy A."/>
            <person name="Tanaka M."/>
            <person name="Abida H."/>
            <person name="Marechal E."/>
            <person name="Bowler C."/>
            <person name="Muto M."/>
            <person name="Sunaga Y."/>
            <person name="Tanaka M."/>
            <person name="Yoshino T."/>
            <person name="Taniguchi T."/>
            <person name="Fukuda Y."/>
            <person name="Nemoto M."/>
            <person name="Matsumoto M."/>
            <person name="Wong P.S."/>
            <person name="Aburatani S."/>
            <person name="Fujibuchi W."/>
        </authorList>
    </citation>
    <scope>NUCLEOTIDE SEQUENCE [LARGE SCALE GENOMIC DNA]</scope>
    <source>
        <strain evidence="9 10">JPCC DA0580</strain>
    </source>
</reference>
<organism evidence="9 10">
    <name type="scientific">Fistulifera solaris</name>
    <name type="common">Oleaginous diatom</name>
    <dbReference type="NCBI Taxonomy" id="1519565"/>
    <lineage>
        <taxon>Eukaryota</taxon>
        <taxon>Sar</taxon>
        <taxon>Stramenopiles</taxon>
        <taxon>Ochrophyta</taxon>
        <taxon>Bacillariophyta</taxon>
        <taxon>Bacillariophyceae</taxon>
        <taxon>Bacillariophycidae</taxon>
        <taxon>Naviculales</taxon>
        <taxon>Naviculaceae</taxon>
        <taxon>Fistulifera</taxon>
    </lineage>
</organism>
<dbReference type="GO" id="GO:0000812">
    <property type="term" value="C:Swr1 complex"/>
    <property type="evidence" value="ECO:0007669"/>
    <property type="project" value="TreeGrafter"/>
</dbReference>
<keyword evidence="2" id="KW-0156">Chromatin regulator</keyword>
<evidence type="ECO:0000256" key="2">
    <source>
        <dbReference type="ARBA" id="ARBA00022853"/>
    </source>
</evidence>
<dbReference type="GO" id="GO:0032259">
    <property type="term" value="P:methylation"/>
    <property type="evidence" value="ECO:0007669"/>
    <property type="project" value="UniProtKB-KW"/>
</dbReference>
<feature type="coiled-coil region" evidence="6">
    <location>
        <begin position="250"/>
        <end position="277"/>
    </location>
</feature>
<dbReference type="GO" id="GO:0006281">
    <property type="term" value="P:DNA repair"/>
    <property type="evidence" value="ECO:0007669"/>
    <property type="project" value="InterPro"/>
</dbReference>
<dbReference type="GO" id="GO:0000122">
    <property type="term" value="P:negative regulation of transcription by RNA polymerase II"/>
    <property type="evidence" value="ECO:0007669"/>
    <property type="project" value="TreeGrafter"/>
</dbReference>
<feature type="region of interest" description="Disordered" evidence="7">
    <location>
        <begin position="419"/>
        <end position="577"/>
    </location>
</feature>
<keyword evidence="10" id="KW-1185">Reference proteome</keyword>
<dbReference type="GO" id="GO:0006338">
    <property type="term" value="P:chromatin remodeling"/>
    <property type="evidence" value="ECO:0007669"/>
    <property type="project" value="InterPro"/>
</dbReference>
<protein>
    <submittedName>
        <fullName evidence="9">DNA methyltransferase 1-associated protein 1</fullName>
    </submittedName>
</protein>
<evidence type="ECO:0000256" key="3">
    <source>
        <dbReference type="ARBA" id="ARBA00023015"/>
    </source>
</evidence>
<keyword evidence="9" id="KW-0808">Transferase</keyword>
<dbReference type="OrthoDB" id="19740at2759"/>
<dbReference type="InterPro" id="IPR027109">
    <property type="entry name" value="Swc4/Dmap1"/>
</dbReference>
<dbReference type="Pfam" id="PF16282">
    <property type="entry name" value="SANT_DAMP1_like"/>
    <property type="match status" value="1"/>
</dbReference>
<dbReference type="Gene3D" id="1.10.10.60">
    <property type="entry name" value="Homeodomain-like"/>
    <property type="match status" value="1"/>
</dbReference>
<evidence type="ECO:0000256" key="1">
    <source>
        <dbReference type="ARBA" id="ARBA00004123"/>
    </source>
</evidence>
<proteinExistence type="predicted"/>
<keyword evidence="9" id="KW-0489">Methyltransferase</keyword>
<gene>
    <name evidence="9" type="ORF">FisN_2Hh396</name>
</gene>
<dbReference type="InterPro" id="IPR032563">
    <property type="entry name" value="DAMP1_SANT-like"/>
</dbReference>
<evidence type="ECO:0000256" key="5">
    <source>
        <dbReference type="ARBA" id="ARBA00023242"/>
    </source>
</evidence>
<evidence type="ECO:0000313" key="10">
    <source>
        <dbReference type="Proteomes" id="UP000198406"/>
    </source>
</evidence>
<sequence>MTDIAEILGVKSAPQPIGNNKPLLPKPHSDLTGSATELPTTVPTFVRIGNRQINPHKPARKWTWAPFSSSSRPDGLLLNHWVRANVEYPDYPYARFDIHLDPVQYTIEEYKAWLTSEDWSQSETDTLMEYARIFELRWPVIHDRWCAVCPPRPVEDLQHRFYTVAAKLLQRRVSHEAALETKALEAVAADSNAEDPKLLLETAAARSLASSDPQHQPLMQHLGTGTSNKVFDLAYEKERRAHWEALWNRTKEEEAEELALRNELKQVETQLRKLKKRGAHVVAANGTAASRAATPIPAPEVAVQQVDQAMATTAPTPVPGVPYLQSARLVLPATGGETGISKALVARMEALLAEMNVPSTVIATKRACDLMDTVRRDALTWLLLEKQVIQREGVLRARRLKLAKMGGNIRVVDEETLLGIAPPPAPRPKPVTKAPAAPAATAAAAAPGKAKAPVSKTATGSKPAAKKPAATASSSSTTAASTGAPTASTATSSIDAKTKKPAAKRKRKSEDAPPALPNAAPSSGDVASTINTKPKKKAKPGTTKETSSVSTSVAPKAPPAAAAPAVTTQKENSPKKE</sequence>
<dbReference type="EMBL" id="BDSP01000251">
    <property type="protein sequence ID" value="GAX26666.1"/>
    <property type="molecule type" value="Genomic_DNA"/>
</dbReference>
<keyword evidence="4" id="KW-0804">Transcription</keyword>
<dbReference type="PANTHER" id="PTHR12855:SF10">
    <property type="entry name" value="DNA METHYLTRANSFERASE 1-ASSOCIATED PROTEIN 1"/>
    <property type="match status" value="1"/>
</dbReference>
<feature type="domain" description="DAMP1 SANT/Myb-like" evidence="8">
    <location>
        <begin position="91"/>
        <end position="169"/>
    </location>
</feature>
<dbReference type="Proteomes" id="UP000198406">
    <property type="component" value="Unassembled WGS sequence"/>
</dbReference>